<dbReference type="Gene3D" id="1.20.1260.60">
    <property type="entry name" value="Vacuolar protein sorting-associated protein Ist1"/>
    <property type="match status" value="1"/>
</dbReference>
<dbReference type="PANTHER" id="PTHR12161">
    <property type="entry name" value="IST1 FAMILY MEMBER"/>
    <property type="match status" value="1"/>
</dbReference>
<comment type="similarity">
    <text evidence="1">Belongs to the IST1 family.</text>
</comment>
<accession>A0AAD5LSD9</accession>
<proteinExistence type="inferred from homology"/>
<comment type="function">
    <text evidence="4">ESCRT-III-like protein involved in cytokinesis, nuclear envelope reassembly and endosomal tubulation. Is required for efficient abscission during cytokinesis. Involved in recruiting VPS4A and/or VPS4B to the midbody of dividing cells. During late anaphase, involved in nuclear envelope reassembly and mitotic spindle disassembly together with the ESCRT-III complex: IST1 acts by mediating the recruitment of SPAST to the nuclear membrane, leading to microtubule severing. Recruited to the reforming nuclear envelope (NE) during anaphase by LEMD2. Regulates early endosomal tubulation together with the ESCRT-III complex by mediating the recruitment of SPAST.</text>
</comment>
<evidence type="ECO:0000256" key="3">
    <source>
        <dbReference type="ARBA" id="ARBA00032374"/>
    </source>
</evidence>
<comment type="caution">
    <text evidence="7">The sequence shown here is derived from an EMBL/GenBank/DDBJ whole genome shotgun (WGS) entry which is preliminary data.</text>
</comment>
<dbReference type="PANTHER" id="PTHR12161:SF5">
    <property type="entry name" value="IST1 HOMOLOG"/>
    <property type="match status" value="1"/>
</dbReference>
<evidence type="ECO:0000256" key="1">
    <source>
        <dbReference type="ARBA" id="ARBA00005536"/>
    </source>
</evidence>
<evidence type="ECO:0000256" key="5">
    <source>
        <dbReference type="ARBA" id="ARBA00046920"/>
    </source>
</evidence>
<comment type="subunit">
    <text evidence="5">Interacts with CHMP1A, CHMP1B, VPS4A and VTA1. Interacts with SPAST, STAMBP, and USP8. May interact with VPS37B. May associate with the ESCRT-I complex. Interacts with MITD1, in competition with VSP4. Interacts with SPART (via MIT domain); leading to the recruitment of SPART to midbodies. Interacts with SPAST.</text>
</comment>
<organism evidence="7 8">
    <name type="scientific">Parelaphostrongylus tenuis</name>
    <name type="common">Meningeal worm</name>
    <dbReference type="NCBI Taxonomy" id="148309"/>
    <lineage>
        <taxon>Eukaryota</taxon>
        <taxon>Metazoa</taxon>
        <taxon>Ecdysozoa</taxon>
        <taxon>Nematoda</taxon>
        <taxon>Chromadorea</taxon>
        <taxon>Rhabditida</taxon>
        <taxon>Rhabditina</taxon>
        <taxon>Rhabditomorpha</taxon>
        <taxon>Strongyloidea</taxon>
        <taxon>Metastrongylidae</taxon>
        <taxon>Parelaphostrongylus</taxon>
    </lineage>
</organism>
<dbReference type="Pfam" id="PF03398">
    <property type="entry name" value="Ist1"/>
    <property type="match status" value="1"/>
</dbReference>
<feature type="compositionally biased region" description="Polar residues" evidence="6">
    <location>
        <begin position="290"/>
        <end position="300"/>
    </location>
</feature>
<dbReference type="FunFam" id="1.20.1260.60:FF:000004">
    <property type="entry name" value="Increased Sodium Tolerance Related"/>
    <property type="match status" value="1"/>
</dbReference>
<dbReference type="GO" id="GO:0015031">
    <property type="term" value="P:protein transport"/>
    <property type="evidence" value="ECO:0007669"/>
    <property type="project" value="InterPro"/>
</dbReference>
<dbReference type="Proteomes" id="UP001196413">
    <property type="component" value="Unassembled WGS sequence"/>
</dbReference>
<keyword evidence="8" id="KW-1185">Reference proteome</keyword>
<dbReference type="EMBL" id="JAHQIW010000064">
    <property type="protein sequence ID" value="KAJ1345765.1"/>
    <property type="molecule type" value="Genomic_DNA"/>
</dbReference>
<dbReference type="InterPro" id="IPR005061">
    <property type="entry name" value="Ist1"/>
</dbReference>
<feature type="region of interest" description="Disordered" evidence="6">
    <location>
        <begin position="290"/>
        <end position="354"/>
    </location>
</feature>
<evidence type="ECO:0000256" key="4">
    <source>
        <dbReference type="ARBA" id="ARBA00046124"/>
    </source>
</evidence>
<protein>
    <recommendedName>
        <fullName evidence="2">IST1 homolog</fullName>
    </recommendedName>
    <alternativeName>
        <fullName evidence="3">Charged multivesicular body protein 8</fullName>
    </alternativeName>
</protein>
<evidence type="ECO:0000256" key="6">
    <source>
        <dbReference type="SAM" id="MobiDB-lite"/>
    </source>
</evidence>
<evidence type="ECO:0000313" key="8">
    <source>
        <dbReference type="Proteomes" id="UP001196413"/>
    </source>
</evidence>
<evidence type="ECO:0000313" key="7">
    <source>
        <dbReference type="EMBL" id="KAJ1345765.1"/>
    </source>
</evidence>
<feature type="compositionally biased region" description="Pro residues" evidence="6">
    <location>
        <begin position="325"/>
        <end position="341"/>
    </location>
</feature>
<name>A0AAD5LSD9_PARTN</name>
<dbReference type="InterPro" id="IPR042277">
    <property type="entry name" value="IST1-like"/>
</dbReference>
<gene>
    <name evidence="7" type="ORF">KIN20_000372</name>
</gene>
<sequence>MRVLQTGRVKRMLAGGTHWQTGLGTFPCCAAIWVTARNDVVVSRIGSIQSIIRAREKDEEAVREETRRKVSRWAPPMRRKEKREMSISWGAQYPKLKTNLRLAINRLKLMGKKKTEMAMKARTEIADYIADNKADRARIRVEHIIREDYLVEAFEILEMYCDLLLARFGLIEQMKTLDDGIAEAVISIMWAAPRIATDIAEFKTISDQLTIKYGKPFAEAARANQLEFPAKVSPKLISKLSAAAPPKLLVERYMIEIAASAGVPFVPDPDVMRDDEVAQAEKMLIDFKQAGSTGQNTGPSGSIVAPPSDVTSQPVNYGWNLPDSSVPPFPPSSPPPPPPPGHGSNFGGNYDGHIYEVPSVGPPPPQYNEFSDFEQNPGKTGYTGNMRPGTIQLPKIGPDGQPVYQGQMVRTIQG</sequence>
<reference evidence="7" key="1">
    <citation type="submission" date="2021-06" db="EMBL/GenBank/DDBJ databases">
        <title>Parelaphostrongylus tenuis whole genome reference sequence.</title>
        <authorList>
            <person name="Garwood T.J."/>
            <person name="Larsen P.A."/>
            <person name="Fountain-Jones N.M."/>
            <person name="Garbe J.R."/>
            <person name="Macchietto M.G."/>
            <person name="Kania S.A."/>
            <person name="Gerhold R.W."/>
            <person name="Richards J.E."/>
            <person name="Wolf T.M."/>
        </authorList>
    </citation>
    <scope>NUCLEOTIDE SEQUENCE</scope>
    <source>
        <strain evidence="7">MNPRO001-30</strain>
        <tissue evidence="7">Meninges</tissue>
    </source>
</reference>
<dbReference type="AlphaFoldDB" id="A0AAD5LSD9"/>
<evidence type="ECO:0000256" key="2">
    <source>
        <dbReference type="ARBA" id="ARBA00014513"/>
    </source>
</evidence>